<dbReference type="GO" id="GO:0005886">
    <property type="term" value="C:plasma membrane"/>
    <property type="evidence" value="ECO:0007669"/>
    <property type="project" value="UniProtKB-SubCell"/>
</dbReference>
<keyword evidence="3 10" id="KW-0328">Glycosyltransferase</keyword>
<dbReference type="PANTHER" id="PTHR33908:SF11">
    <property type="entry name" value="MEMBRANE PROTEIN"/>
    <property type="match status" value="1"/>
</dbReference>
<keyword evidence="7 8" id="KW-0472">Membrane</keyword>
<keyword evidence="6 8" id="KW-1133">Transmembrane helix</keyword>
<sequence>MVNSPGASRETFHTIGLTLFAAILFGTVVLQMDGLRTVDSIDYAQIARNIYRGDGFTTKEIYPLSLAFDDSLVHHPSFKRAPLFPLAVAASFVLFGVNHYAVYAISGFFYVLLVPVVYHFGKALFEKPVGLLAGIIVATSPLSIEYALSGLSEPLFTFLFTIALYLAYRRSNGALVGVALGLAYLTRYNVLLLLPGFLVFVSLHYDDWKRAMTKLAAGFSIVISPWLVRNYLLTGDPLFSLYRYELLMYTAIYPYDTLYRMFDPVDPVGFFLTYPGIMLRKAATNAMALSVDIPTLFRNFLVPALAIGGFLEFYPSKHRNLVLGIVLMIVSQLIALSFFLPHTRLFVPFAPFVVIFASAFVYRKFEQGREYGRPLLAVVLIIVLLAPNVVVLSSLSAQQPSNVVTDDDASEYAENEDLEFIREHTDEDAVIVSDAPWVVAWYADRPSVWLPAQYEEMRNRISGVEYVYVSGYYRYFDEENAFNEDVRTEYLNNPAFEEEYEPVKRFKSGGILFRKT</sequence>
<feature type="transmembrane region" description="Helical" evidence="8">
    <location>
        <begin position="215"/>
        <end position="232"/>
    </location>
</feature>
<dbReference type="AlphaFoldDB" id="A0A1H9MV63"/>
<dbReference type="GO" id="GO:0016763">
    <property type="term" value="F:pentosyltransferase activity"/>
    <property type="evidence" value="ECO:0007669"/>
    <property type="project" value="TreeGrafter"/>
</dbReference>
<evidence type="ECO:0000256" key="1">
    <source>
        <dbReference type="ARBA" id="ARBA00004651"/>
    </source>
</evidence>
<evidence type="ECO:0000256" key="4">
    <source>
        <dbReference type="ARBA" id="ARBA00022679"/>
    </source>
</evidence>
<evidence type="ECO:0000256" key="8">
    <source>
        <dbReference type="SAM" id="Phobius"/>
    </source>
</evidence>
<evidence type="ECO:0000313" key="11">
    <source>
        <dbReference type="Proteomes" id="UP000199114"/>
    </source>
</evidence>
<dbReference type="Proteomes" id="UP000199114">
    <property type="component" value="Unassembled WGS sequence"/>
</dbReference>
<dbReference type="RefSeq" id="WP_090619689.1">
    <property type="nucleotide sequence ID" value="NZ_FOFD01000004.1"/>
</dbReference>
<gene>
    <name evidence="10" type="ORF">SAMN04489841_3510</name>
</gene>
<feature type="domain" description="Glycosyltransferase RgtA/B/C/D-like" evidence="9">
    <location>
        <begin position="79"/>
        <end position="227"/>
    </location>
</feature>
<dbReference type="GO" id="GO:0008610">
    <property type="term" value="P:lipid biosynthetic process"/>
    <property type="evidence" value="ECO:0007669"/>
    <property type="project" value="UniProtKB-ARBA"/>
</dbReference>
<keyword evidence="4 10" id="KW-0808">Transferase</keyword>
<comment type="subcellular location">
    <subcellularLocation>
        <location evidence="1">Cell membrane</location>
        <topology evidence="1">Multi-pass membrane protein</topology>
    </subcellularLocation>
</comment>
<evidence type="ECO:0000256" key="5">
    <source>
        <dbReference type="ARBA" id="ARBA00022692"/>
    </source>
</evidence>
<evidence type="ECO:0000313" key="10">
    <source>
        <dbReference type="EMBL" id="SER27572.1"/>
    </source>
</evidence>
<accession>A0A1H9MV63</accession>
<feature type="transmembrane region" description="Helical" evidence="8">
    <location>
        <begin position="296"/>
        <end position="314"/>
    </location>
</feature>
<protein>
    <submittedName>
        <fullName evidence="10">Dolichyl-phosphate-mannose-protein mannosyltransferase</fullName>
    </submittedName>
</protein>
<feature type="transmembrane region" description="Helical" evidence="8">
    <location>
        <begin position="174"/>
        <end position="203"/>
    </location>
</feature>
<evidence type="ECO:0000256" key="7">
    <source>
        <dbReference type="ARBA" id="ARBA00023136"/>
    </source>
</evidence>
<keyword evidence="11" id="KW-1185">Reference proteome</keyword>
<organism evidence="10 11">
    <name type="scientific">Natrinema salaciae</name>
    <dbReference type="NCBI Taxonomy" id="1186196"/>
    <lineage>
        <taxon>Archaea</taxon>
        <taxon>Methanobacteriati</taxon>
        <taxon>Methanobacteriota</taxon>
        <taxon>Stenosarchaea group</taxon>
        <taxon>Halobacteria</taxon>
        <taxon>Halobacteriales</taxon>
        <taxon>Natrialbaceae</taxon>
        <taxon>Natrinema</taxon>
    </lineage>
</organism>
<dbReference type="InterPro" id="IPR050297">
    <property type="entry name" value="LipidA_mod_glycosyltrf_83"/>
</dbReference>
<feature type="transmembrane region" description="Helical" evidence="8">
    <location>
        <begin position="107"/>
        <end position="125"/>
    </location>
</feature>
<evidence type="ECO:0000256" key="6">
    <source>
        <dbReference type="ARBA" id="ARBA00022989"/>
    </source>
</evidence>
<reference evidence="11" key="1">
    <citation type="submission" date="2016-10" db="EMBL/GenBank/DDBJ databases">
        <authorList>
            <person name="Varghese N."/>
            <person name="Submissions S."/>
        </authorList>
    </citation>
    <scope>NUCLEOTIDE SEQUENCE [LARGE SCALE GENOMIC DNA]</scope>
    <source>
        <strain evidence="11">DSM 25055</strain>
    </source>
</reference>
<evidence type="ECO:0000256" key="3">
    <source>
        <dbReference type="ARBA" id="ARBA00022676"/>
    </source>
</evidence>
<feature type="transmembrane region" description="Helical" evidence="8">
    <location>
        <begin position="374"/>
        <end position="395"/>
    </location>
</feature>
<proteinExistence type="predicted"/>
<keyword evidence="5 8" id="KW-0812">Transmembrane</keyword>
<dbReference type="InterPro" id="IPR038731">
    <property type="entry name" value="RgtA/B/C-like"/>
</dbReference>
<name>A0A1H9MV63_9EURY</name>
<evidence type="ECO:0000259" key="9">
    <source>
        <dbReference type="Pfam" id="PF13231"/>
    </source>
</evidence>
<feature type="transmembrane region" description="Helical" evidence="8">
    <location>
        <begin position="12"/>
        <end position="30"/>
    </location>
</feature>
<dbReference type="PANTHER" id="PTHR33908">
    <property type="entry name" value="MANNOSYLTRANSFERASE YKCB-RELATED"/>
    <property type="match status" value="1"/>
</dbReference>
<keyword evidence="2" id="KW-1003">Cell membrane</keyword>
<feature type="transmembrane region" description="Helical" evidence="8">
    <location>
        <begin position="345"/>
        <end position="362"/>
    </location>
</feature>
<evidence type="ECO:0000256" key="2">
    <source>
        <dbReference type="ARBA" id="ARBA00022475"/>
    </source>
</evidence>
<feature type="transmembrane region" description="Helical" evidence="8">
    <location>
        <begin position="321"/>
        <end position="339"/>
    </location>
</feature>
<dbReference type="EMBL" id="FOFD01000004">
    <property type="protein sequence ID" value="SER27572.1"/>
    <property type="molecule type" value="Genomic_DNA"/>
</dbReference>
<dbReference type="STRING" id="1186196.SAMN04489841_3510"/>
<dbReference type="Pfam" id="PF13231">
    <property type="entry name" value="PMT_2"/>
    <property type="match status" value="1"/>
</dbReference>